<dbReference type="EMBL" id="CP019948">
    <property type="protein sequence ID" value="ARN80056.1"/>
    <property type="molecule type" value="Genomic_DNA"/>
</dbReference>
<evidence type="ECO:0008006" key="5">
    <source>
        <dbReference type="Google" id="ProtNLM"/>
    </source>
</evidence>
<gene>
    <name evidence="3" type="ORF">B1812_02000</name>
</gene>
<name>A0A1W6MR81_9HYPH</name>
<feature type="chain" id="PRO_5012145212" description="Phosphate starvation-inducible protein PsiF" evidence="2">
    <location>
        <begin position="25"/>
        <end position="74"/>
    </location>
</feature>
<proteinExistence type="predicted"/>
<dbReference type="RefSeq" id="WP_085770112.1">
    <property type="nucleotide sequence ID" value="NZ_AP027149.1"/>
</dbReference>
<dbReference type="Proteomes" id="UP000193978">
    <property type="component" value="Chromosome"/>
</dbReference>
<evidence type="ECO:0000313" key="3">
    <source>
        <dbReference type="EMBL" id="ARN80056.1"/>
    </source>
</evidence>
<evidence type="ECO:0000313" key="4">
    <source>
        <dbReference type="Proteomes" id="UP000193978"/>
    </source>
</evidence>
<feature type="region of interest" description="Disordered" evidence="1">
    <location>
        <begin position="26"/>
        <end position="74"/>
    </location>
</feature>
<keyword evidence="4" id="KW-1185">Reference proteome</keyword>
<organism evidence="3 4">
    <name type="scientific">Methylocystis bryophila</name>
    <dbReference type="NCBI Taxonomy" id="655015"/>
    <lineage>
        <taxon>Bacteria</taxon>
        <taxon>Pseudomonadati</taxon>
        <taxon>Pseudomonadota</taxon>
        <taxon>Alphaproteobacteria</taxon>
        <taxon>Hyphomicrobiales</taxon>
        <taxon>Methylocystaceae</taxon>
        <taxon>Methylocystis</taxon>
    </lineage>
</organism>
<evidence type="ECO:0000256" key="1">
    <source>
        <dbReference type="SAM" id="MobiDB-lite"/>
    </source>
</evidence>
<dbReference type="STRING" id="655015.B1812_02000"/>
<dbReference type="OrthoDB" id="8453684at2"/>
<protein>
    <recommendedName>
        <fullName evidence="5">Phosphate starvation-inducible protein PsiF</fullName>
    </recommendedName>
</protein>
<accession>A0A1W6MR81</accession>
<keyword evidence="2" id="KW-0732">Signal</keyword>
<feature type="signal peptide" evidence="2">
    <location>
        <begin position="1"/>
        <end position="24"/>
    </location>
</feature>
<dbReference type="AlphaFoldDB" id="A0A1W6MR81"/>
<feature type="compositionally biased region" description="Basic and acidic residues" evidence="1">
    <location>
        <begin position="35"/>
        <end position="52"/>
    </location>
</feature>
<sequence length="74" mass="7597">MRNYSVALLSAGLAMAIMTGAALAQPTPAPAPGGADRKALAKECSKQADAKGLRGKPRKRFRDACKRGQTGGAL</sequence>
<evidence type="ECO:0000256" key="2">
    <source>
        <dbReference type="SAM" id="SignalP"/>
    </source>
</evidence>
<reference evidence="3 4" key="1">
    <citation type="submission" date="2017-02" db="EMBL/GenBank/DDBJ databases">
        <authorList>
            <person name="Peterson S.W."/>
        </authorList>
    </citation>
    <scope>NUCLEOTIDE SEQUENCE [LARGE SCALE GENOMIC DNA]</scope>
    <source>
        <strain evidence="3 4">S285</strain>
    </source>
</reference>
<dbReference type="KEGG" id="mbry:B1812_02000"/>